<evidence type="ECO:0000256" key="1">
    <source>
        <dbReference type="SAM" id="MobiDB-lite"/>
    </source>
</evidence>
<organism evidence="3 4">
    <name type="scientific">Pseudopithomyces chartarum</name>
    <dbReference type="NCBI Taxonomy" id="1892770"/>
    <lineage>
        <taxon>Eukaryota</taxon>
        <taxon>Fungi</taxon>
        <taxon>Dikarya</taxon>
        <taxon>Ascomycota</taxon>
        <taxon>Pezizomycotina</taxon>
        <taxon>Dothideomycetes</taxon>
        <taxon>Pleosporomycetidae</taxon>
        <taxon>Pleosporales</taxon>
        <taxon>Massarineae</taxon>
        <taxon>Didymosphaeriaceae</taxon>
        <taxon>Pseudopithomyces</taxon>
    </lineage>
</organism>
<evidence type="ECO:0000313" key="4">
    <source>
        <dbReference type="Proteomes" id="UP001280581"/>
    </source>
</evidence>
<accession>A0AAN6LZ34</accession>
<evidence type="ECO:0000259" key="2">
    <source>
        <dbReference type="Pfam" id="PF06985"/>
    </source>
</evidence>
<feature type="region of interest" description="Disordered" evidence="1">
    <location>
        <begin position="796"/>
        <end position="819"/>
    </location>
</feature>
<protein>
    <recommendedName>
        <fullName evidence="2">Heterokaryon incompatibility domain-containing protein</fullName>
    </recommendedName>
</protein>
<dbReference type="InterPro" id="IPR010730">
    <property type="entry name" value="HET"/>
</dbReference>
<keyword evidence="4" id="KW-1185">Reference proteome</keyword>
<reference evidence="3 4" key="1">
    <citation type="submission" date="2021-02" db="EMBL/GenBank/DDBJ databases">
        <title>Genome assembly of Pseudopithomyces chartarum.</title>
        <authorList>
            <person name="Jauregui R."/>
            <person name="Singh J."/>
            <person name="Voisey C."/>
        </authorList>
    </citation>
    <scope>NUCLEOTIDE SEQUENCE [LARGE SCALE GENOMIC DNA]</scope>
    <source>
        <strain evidence="3 4">AGR01</strain>
    </source>
</reference>
<dbReference type="PANTHER" id="PTHR33112">
    <property type="entry name" value="DOMAIN PROTEIN, PUTATIVE-RELATED"/>
    <property type="match status" value="1"/>
</dbReference>
<comment type="caution">
    <text evidence="3">The sequence shown here is derived from an EMBL/GenBank/DDBJ whole genome shotgun (WGS) entry which is preliminary data.</text>
</comment>
<gene>
    <name evidence="3" type="ORF">GRF29_77g1958873</name>
</gene>
<dbReference type="AlphaFoldDB" id="A0AAN6LZ34"/>
<dbReference type="Proteomes" id="UP001280581">
    <property type="component" value="Unassembled WGS sequence"/>
</dbReference>
<name>A0AAN6LZ34_9PLEO</name>
<dbReference type="Pfam" id="PF06985">
    <property type="entry name" value="HET"/>
    <property type="match status" value="1"/>
</dbReference>
<dbReference type="PANTHER" id="PTHR33112:SF8">
    <property type="entry name" value="HETEROKARYON INCOMPATIBILITY DOMAIN-CONTAINING PROTEIN"/>
    <property type="match status" value="1"/>
</dbReference>
<proteinExistence type="predicted"/>
<sequence>MGETTKFPTQEAGVTTPECDIEHLRIWYQEYTAEEPSTHQAYPSHAQIIEGIPEQIMGRYVEPYRELSPDKAQEVDSDPLDAVYVQAQIQLSMSRVWISQGLCRSCSSLCNNWPDPQIQARYRIEKASGTYYIEAATRHGCKFCAFLLYQLEAYQLLDRFRKIEKRLSLIEEATILYLNLGPKSETNNAPRLELSFPGNEKYSAFYFDGEIVNGPDTLFINVIDDIELLNKWLSVCKAHEKCNAVLDRSCKDERPSRLICITDNAVKLVLTEQWETMPRYATLSYCWGGADFIKTTRDKLDAFLNDIPFESLPKTFQDAIDISRRLGIEYIWIDALCIVQAQGEEHALDWYQESGRMRYIYGRSYLNIAASIGKSPHEGCHHTPLNYNAGFITQVKTGEMSRTMKFDHMEWQEYNNLTTRTHLGSRAWAFQERLLAPRTVYLTGQGLLWECISSVASSSFPEDISKTSSIPHMVRPEGEAWDWYEVVRTYSNGRLTKQEDKLPALSGVAKRQHEVSGDTYLAGMWRTTLKEHLGWYATSKGRRSDPQIPTWSWASLDANIWFGKYDIRHVEILDAQTTLKSTDPFGEVRGGKLRLRCAALVSGRYLTTSDELKKDRVVFETSSHEFPVDMDCVDDLLELGESVLLLPLVIGAIDSMRSGVQATHPKLESLYKQIKLHGKTIQHYRSGKPEIQLHNNTIGQRNDVEYLYQTDLHAGGLILQPVHSSTKGHFRRVGSFDFRYSIDGLLDEAMLDCYHEFLDIVNKDGTEVARSVCEDIWVPTEQIDKREAGCDAEDIVGGGLKSSDSTRDPLLEPGAENSAFAPDTVHPGARFIITIV</sequence>
<evidence type="ECO:0000313" key="3">
    <source>
        <dbReference type="EMBL" id="KAK3208765.1"/>
    </source>
</evidence>
<feature type="domain" description="Heterokaryon incompatibility" evidence="2">
    <location>
        <begin position="280"/>
        <end position="432"/>
    </location>
</feature>
<dbReference type="EMBL" id="WVTA01000007">
    <property type="protein sequence ID" value="KAK3208765.1"/>
    <property type="molecule type" value="Genomic_DNA"/>
</dbReference>